<dbReference type="RefSeq" id="WP_222874279.1">
    <property type="nucleotide sequence ID" value="NZ_CP039704.1"/>
</dbReference>
<organism evidence="1 2">
    <name type="scientific">Hankyongella ginsenosidimutans</name>
    <dbReference type="NCBI Taxonomy" id="1763828"/>
    <lineage>
        <taxon>Bacteria</taxon>
        <taxon>Pseudomonadati</taxon>
        <taxon>Pseudomonadota</taxon>
        <taxon>Alphaproteobacteria</taxon>
        <taxon>Sphingomonadales</taxon>
        <taxon>Sphingomonadaceae</taxon>
        <taxon>Hankyongella</taxon>
    </lineage>
</organism>
<reference evidence="2" key="1">
    <citation type="submission" date="2019-04" db="EMBL/GenBank/DDBJ databases">
        <title>Complete genome sequence of Sphingomonas sp. W1-2-3.</title>
        <authorList>
            <person name="Im W.T."/>
        </authorList>
    </citation>
    <scope>NUCLEOTIDE SEQUENCE [LARGE SCALE GENOMIC DNA]</scope>
    <source>
        <strain evidence="2">W1-2-3</strain>
    </source>
</reference>
<name>A0A4D7C6H3_9SPHN</name>
<proteinExistence type="predicted"/>
<evidence type="ECO:0008006" key="3">
    <source>
        <dbReference type="Google" id="ProtNLM"/>
    </source>
</evidence>
<dbReference type="InterPro" id="IPR045767">
    <property type="entry name" value="DUF6134"/>
</dbReference>
<gene>
    <name evidence="1" type="ORF">E6W36_07410</name>
</gene>
<accession>A0A4D7C6H3</accession>
<sequence length="237" mass="25800">MALTAFLLAAAATAAPVLPSLPPLLMEPDGRSYLFESYDGDRKVGEHKITFRAAAGTLVVDVEARMAGKIMMFGFDYDHRAREIWRDGGLQRLQSKTTLNSRTDWVDATRVGEEIDIRSKFGAFTAPASIVPTGWWNPGWSDDNTMLNSQKGTLEDVVIKAVEPMRGGGEELLVRGKLNIDVTYDDKKCLAGLDFRLPVTGKRITYKLVARPLASAAPDLAKEPLIARCLATGGSAS</sequence>
<dbReference type="KEGG" id="hgn:E6W36_07410"/>
<dbReference type="EMBL" id="CP039704">
    <property type="protein sequence ID" value="QCI79440.1"/>
    <property type="molecule type" value="Genomic_DNA"/>
</dbReference>
<protein>
    <recommendedName>
        <fullName evidence="3">DUF3108 domain-containing protein</fullName>
    </recommendedName>
</protein>
<evidence type="ECO:0000313" key="2">
    <source>
        <dbReference type="Proteomes" id="UP000298714"/>
    </source>
</evidence>
<evidence type="ECO:0000313" key="1">
    <source>
        <dbReference type="EMBL" id="QCI79440.1"/>
    </source>
</evidence>
<dbReference type="Proteomes" id="UP000298714">
    <property type="component" value="Chromosome"/>
</dbReference>
<dbReference type="Pfam" id="PF19630">
    <property type="entry name" value="DUF6134"/>
    <property type="match status" value="1"/>
</dbReference>
<keyword evidence="2" id="KW-1185">Reference proteome</keyword>
<dbReference type="AlphaFoldDB" id="A0A4D7C6H3"/>